<sequence>MEGKLKEIIVIEKLAGEIMKLLNVDDSKQKHISIQRQVPTPQTHPRQYMRERLSCRTLMKDIKILFTETIALTKPIVTKKENKRDFVIAIQCLICQQSSKAGACCTLSRYRLEEHEEARQQTTRSRIVSSDTLWTGEESENYTAIKANKVSHVDYFQFGSRCIKG</sequence>
<keyword evidence="2" id="KW-1185">Reference proteome</keyword>
<gene>
    <name evidence="1" type="ORF">MEDL_26619</name>
</gene>
<name>A0A8S3RU47_MYTED</name>
<dbReference type="EMBL" id="CAJPWZ010001308">
    <property type="protein sequence ID" value="CAG2212656.1"/>
    <property type="molecule type" value="Genomic_DNA"/>
</dbReference>
<protein>
    <submittedName>
        <fullName evidence="1">Uncharacterized protein</fullName>
    </submittedName>
</protein>
<dbReference type="Proteomes" id="UP000683360">
    <property type="component" value="Unassembled WGS sequence"/>
</dbReference>
<proteinExistence type="predicted"/>
<dbReference type="AlphaFoldDB" id="A0A8S3RU47"/>
<organism evidence="1 2">
    <name type="scientific">Mytilus edulis</name>
    <name type="common">Blue mussel</name>
    <dbReference type="NCBI Taxonomy" id="6550"/>
    <lineage>
        <taxon>Eukaryota</taxon>
        <taxon>Metazoa</taxon>
        <taxon>Spiralia</taxon>
        <taxon>Lophotrochozoa</taxon>
        <taxon>Mollusca</taxon>
        <taxon>Bivalvia</taxon>
        <taxon>Autobranchia</taxon>
        <taxon>Pteriomorphia</taxon>
        <taxon>Mytilida</taxon>
        <taxon>Mytiloidea</taxon>
        <taxon>Mytilidae</taxon>
        <taxon>Mytilinae</taxon>
        <taxon>Mytilus</taxon>
    </lineage>
</organism>
<evidence type="ECO:0000313" key="2">
    <source>
        <dbReference type="Proteomes" id="UP000683360"/>
    </source>
</evidence>
<evidence type="ECO:0000313" key="1">
    <source>
        <dbReference type="EMBL" id="CAG2212656.1"/>
    </source>
</evidence>
<comment type="caution">
    <text evidence="1">The sequence shown here is derived from an EMBL/GenBank/DDBJ whole genome shotgun (WGS) entry which is preliminary data.</text>
</comment>
<reference evidence="1" key="1">
    <citation type="submission" date="2021-03" db="EMBL/GenBank/DDBJ databases">
        <authorList>
            <person name="Bekaert M."/>
        </authorList>
    </citation>
    <scope>NUCLEOTIDE SEQUENCE</scope>
</reference>
<accession>A0A8S3RU47</accession>